<evidence type="ECO:0000313" key="1">
    <source>
        <dbReference type="EMBL" id="TDO02528.1"/>
    </source>
</evidence>
<protein>
    <recommendedName>
        <fullName evidence="3">HipA-like protein</fullName>
    </recommendedName>
</protein>
<accession>A0A4R6H478</accession>
<dbReference type="Proteomes" id="UP000295150">
    <property type="component" value="Unassembled WGS sequence"/>
</dbReference>
<gene>
    <name evidence="1" type="ORF">DFO68_12035</name>
</gene>
<evidence type="ECO:0000313" key="2">
    <source>
        <dbReference type="Proteomes" id="UP000295150"/>
    </source>
</evidence>
<comment type="caution">
    <text evidence="1">The sequence shown here is derived from an EMBL/GenBank/DDBJ whole genome shotgun (WGS) entry which is preliminary data.</text>
</comment>
<dbReference type="RefSeq" id="WP_243726515.1">
    <property type="nucleotide sequence ID" value="NZ_SNWH01000020.1"/>
</dbReference>
<evidence type="ECO:0008006" key="3">
    <source>
        <dbReference type="Google" id="ProtNLM"/>
    </source>
</evidence>
<name>A0A4R6H478_9GAMM</name>
<organism evidence="1 2">
    <name type="scientific">Halomonas ventosae</name>
    <dbReference type="NCBI Taxonomy" id="229007"/>
    <lineage>
        <taxon>Bacteria</taxon>
        <taxon>Pseudomonadati</taxon>
        <taxon>Pseudomonadota</taxon>
        <taxon>Gammaproteobacteria</taxon>
        <taxon>Oceanospirillales</taxon>
        <taxon>Halomonadaceae</taxon>
        <taxon>Halomonas</taxon>
    </lineage>
</organism>
<keyword evidence="2" id="KW-1185">Reference proteome</keyword>
<reference evidence="1 2" key="1">
    <citation type="submission" date="2019-03" db="EMBL/GenBank/DDBJ databases">
        <title>Freshwater and sediment microbial communities from various areas in North America, analyzing microbe dynamics in response to fracking.</title>
        <authorList>
            <person name="Lamendella R."/>
        </authorList>
    </citation>
    <scope>NUCLEOTIDE SEQUENCE [LARGE SCALE GENOMIC DNA]</scope>
    <source>
        <strain evidence="1 2">1_TX</strain>
    </source>
</reference>
<dbReference type="AlphaFoldDB" id="A0A4R6H478"/>
<sequence>MLLSGQERRSQLIHCLTAAERLSLSLAQAREIIDQQLATIREQWEAVCDEAALSTVDRNFLWGRLFLNPFALEDYTAS</sequence>
<dbReference type="EMBL" id="SNWH01000020">
    <property type="protein sequence ID" value="TDO02528.1"/>
    <property type="molecule type" value="Genomic_DNA"/>
</dbReference>
<proteinExistence type="predicted"/>